<keyword evidence="3 5" id="KW-0238">DNA-binding</keyword>
<dbReference type="GO" id="GO:0045892">
    <property type="term" value="P:negative regulation of DNA-templated transcription"/>
    <property type="evidence" value="ECO:0007669"/>
    <property type="project" value="InterPro"/>
</dbReference>
<evidence type="ECO:0000313" key="8">
    <source>
        <dbReference type="EMBL" id="NEW58071.1"/>
    </source>
</evidence>
<dbReference type="AlphaFoldDB" id="A0A6P1DC43"/>
<dbReference type="PRINTS" id="PR00400">
    <property type="entry name" value="TETREPRESSOR"/>
</dbReference>
<dbReference type="InterPro" id="IPR003012">
    <property type="entry name" value="Tet_transcr_reg_TetR"/>
</dbReference>
<keyword evidence="2" id="KW-0805">Transcription regulation</keyword>
<keyword evidence="1" id="KW-0678">Repressor</keyword>
<evidence type="ECO:0000256" key="1">
    <source>
        <dbReference type="ARBA" id="ARBA00022491"/>
    </source>
</evidence>
<dbReference type="InterPro" id="IPR004111">
    <property type="entry name" value="Repressor_TetR_C"/>
</dbReference>
<dbReference type="InterPro" id="IPR009057">
    <property type="entry name" value="Homeodomain-like_sf"/>
</dbReference>
<accession>A0A6P1DC43</accession>
<feature type="DNA-binding region" description="H-T-H motif" evidence="5">
    <location>
        <begin position="29"/>
        <end position="48"/>
    </location>
</feature>
<proteinExistence type="predicted"/>
<protein>
    <submittedName>
        <fullName evidence="7">TetR family transcriptional regulator</fullName>
    </submittedName>
</protein>
<dbReference type="SUPFAM" id="SSF48498">
    <property type="entry name" value="Tetracyclin repressor-like, C-terminal domain"/>
    <property type="match status" value="1"/>
</dbReference>
<dbReference type="PANTHER" id="PTHR30055:SF151">
    <property type="entry name" value="TRANSCRIPTIONAL REGULATORY PROTEIN"/>
    <property type="match status" value="1"/>
</dbReference>
<name>A0A6P1DC43_9NOCA</name>
<keyword evidence="10" id="KW-1185">Reference proteome</keyword>
<reference evidence="9 10" key="1">
    <citation type="submission" date="2020-01" db="EMBL/GenBank/DDBJ databases">
        <title>Genetics and antimicrobial susceptibilities of Nocardia species isolated from the soil; a comparison with species isolated from humans.</title>
        <authorList>
            <person name="Carrasco G."/>
            <person name="Monzon S."/>
            <person name="Sansegundo M."/>
            <person name="Garcia E."/>
            <person name="Garrido N."/>
            <person name="Medina M.J."/>
            <person name="Villalon P."/>
            <person name="Ramirez-Arocha A.C."/>
            <person name="Jimenez P."/>
            <person name="Cuesta I."/>
            <person name="Valdezate S."/>
        </authorList>
    </citation>
    <scope>NUCLEOTIDE SEQUENCE [LARGE SCALE GENOMIC DNA]</scope>
    <source>
        <strain evidence="7 9">CNM20110639</strain>
        <strain evidence="8 10">CNM20110649</strain>
    </source>
</reference>
<evidence type="ECO:0000256" key="3">
    <source>
        <dbReference type="ARBA" id="ARBA00023125"/>
    </source>
</evidence>
<dbReference type="InterPro" id="IPR036271">
    <property type="entry name" value="Tet_transcr_reg_TetR-rel_C_sf"/>
</dbReference>
<dbReference type="Pfam" id="PF02909">
    <property type="entry name" value="TetR_C_1"/>
    <property type="match status" value="1"/>
</dbReference>
<evidence type="ECO:0000313" key="9">
    <source>
        <dbReference type="Proteomes" id="UP000468928"/>
    </source>
</evidence>
<dbReference type="Proteomes" id="UP000470876">
    <property type="component" value="Unassembled WGS sequence"/>
</dbReference>
<dbReference type="PANTHER" id="PTHR30055">
    <property type="entry name" value="HTH-TYPE TRANSCRIPTIONAL REGULATOR RUTR"/>
    <property type="match status" value="1"/>
</dbReference>
<dbReference type="SUPFAM" id="SSF46689">
    <property type="entry name" value="Homeodomain-like"/>
    <property type="match status" value="1"/>
</dbReference>
<keyword evidence="4" id="KW-0804">Transcription</keyword>
<organism evidence="7 9">
    <name type="scientific">Nocardia cyriacigeorgica</name>
    <dbReference type="NCBI Taxonomy" id="135487"/>
    <lineage>
        <taxon>Bacteria</taxon>
        <taxon>Bacillati</taxon>
        <taxon>Actinomycetota</taxon>
        <taxon>Actinomycetes</taxon>
        <taxon>Mycobacteriales</taxon>
        <taxon>Nocardiaceae</taxon>
        <taxon>Nocardia</taxon>
    </lineage>
</organism>
<dbReference type="GO" id="GO:0046677">
    <property type="term" value="P:response to antibiotic"/>
    <property type="evidence" value="ECO:0007669"/>
    <property type="project" value="InterPro"/>
</dbReference>
<dbReference type="PROSITE" id="PS50977">
    <property type="entry name" value="HTH_TETR_2"/>
    <property type="match status" value="1"/>
</dbReference>
<feature type="domain" description="HTH tetR-type" evidence="6">
    <location>
        <begin position="6"/>
        <end position="66"/>
    </location>
</feature>
<evidence type="ECO:0000256" key="2">
    <source>
        <dbReference type="ARBA" id="ARBA00023015"/>
    </source>
</evidence>
<dbReference type="Proteomes" id="UP000468928">
    <property type="component" value="Unassembled WGS sequence"/>
</dbReference>
<dbReference type="InterPro" id="IPR001647">
    <property type="entry name" value="HTH_TetR"/>
</dbReference>
<dbReference type="Gene3D" id="1.10.357.10">
    <property type="entry name" value="Tetracycline Repressor, domain 2"/>
    <property type="match status" value="1"/>
</dbReference>
<evidence type="ECO:0000313" key="7">
    <source>
        <dbReference type="EMBL" id="NEW46213.1"/>
    </source>
</evidence>
<evidence type="ECO:0000256" key="5">
    <source>
        <dbReference type="PROSITE-ProRule" id="PRU00335"/>
    </source>
</evidence>
<evidence type="ECO:0000256" key="4">
    <source>
        <dbReference type="ARBA" id="ARBA00023163"/>
    </source>
</evidence>
<dbReference type="InterPro" id="IPR050109">
    <property type="entry name" value="HTH-type_TetR-like_transc_reg"/>
</dbReference>
<sequence>MPRPRSLTTDDLSGAALTVIDRDGLDALTMRAVAKELGMATMALYRYVADRTALEVLVVQRIFATIDLTVPPDLNWRDRVRLLLNRTRLASAEHPAAVPLILRHRQSAPGSLGLIEAMLSALTASGLTGVDRVIAQRTLIGYLLGFLQNEHYAALSGPGTAIMAALPSEEFPFLAQTADDARAVPPEEEFSAGLDVILDGLANRAAPERDS</sequence>
<dbReference type="RefSeq" id="WP_163826320.1">
    <property type="nucleotide sequence ID" value="NZ_JAAGUX010000044.1"/>
</dbReference>
<dbReference type="EMBL" id="JAAGUX010000044">
    <property type="protein sequence ID" value="NEW58071.1"/>
    <property type="molecule type" value="Genomic_DNA"/>
</dbReference>
<dbReference type="GO" id="GO:0000976">
    <property type="term" value="F:transcription cis-regulatory region binding"/>
    <property type="evidence" value="ECO:0007669"/>
    <property type="project" value="TreeGrafter"/>
</dbReference>
<dbReference type="GO" id="GO:0003700">
    <property type="term" value="F:DNA-binding transcription factor activity"/>
    <property type="evidence" value="ECO:0007669"/>
    <property type="project" value="TreeGrafter"/>
</dbReference>
<evidence type="ECO:0000259" key="6">
    <source>
        <dbReference type="PROSITE" id="PS50977"/>
    </source>
</evidence>
<evidence type="ECO:0000313" key="10">
    <source>
        <dbReference type="Proteomes" id="UP000470876"/>
    </source>
</evidence>
<gene>
    <name evidence="7" type="ORF">GV789_17395</name>
    <name evidence="8" type="ORF">GV794_20780</name>
</gene>
<dbReference type="EMBL" id="JAAGUZ010000045">
    <property type="protein sequence ID" value="NEW46213.1"/>
    <property type="molecule type" value="Genomic_DNA"/>
</dbReference>
<comment type="caution">
    <text evidence="7">The sequence shown here is derived from an EMBL/GenBank/DDBJ whole genome shotgun (WGS) entry which is preliminary data.</text>
</comment>
<dbReference type="Pfam" id="PF00440">
    <property type="entry name" value="TetR_N"/>
    <property type="match status" value="1"/>
</dbReference>